<feature type="region of interest" description="Disordered" evidence="1">
    <location>
        <begin position="166"/>
        <end position="297"/>
    </location>
</feature>
<evidence type="ECO:0000313" key="3">
    <source>
        <dbReference type="Proteomes" id="UP000070544"/>
    </source>
</evidence>
<feature type="compositionally biased region" description="Polar residues" evidence="1">
    <location>
        <begin position="46"/>
        <end position="56"/>
    </location>
</feature>
<accession>A0A139AMW1</accession>
<dbReference type="EMBL" id="KQ965744">
    <property type="protein sequence ID" value="KXS18038.1"/>
    <property type="molecule type" value="Genomic_DNA"/>
</dbReference>
<feature type="compositionally biased region" description="Basic and acidic residues" evidence="1">
    <location>
        <begin position="29"/>
        <end position="40"/>
    </location>
</feature>
<evidence type="ECO:0000313" key="2">
    <source>
        <dbReference type="EMBL" id="KXS18038.1"/>
    </source>
</evidence>
<name>A0A139AMW1_GONPJ</name>
<evidence type="ECO:0000256" key="1">
    <source>
        <dbReference type="SAM" id="MobiDB-lite"/>
    </source>
</evidence>
<feature type="region of interest" description="Disordered" evidence="1">
    <location>
        <begin position="352"/>
        <end position="386"/>
    </location>
</feature>
<dbReference type="AlphaFoldDB" id="A0A139AMW1"/>
<sequence>MDWRRPFSIPPSWVPPEERKAPTLARGRQLKEQVRERETVIDYNGYGTTRRAQSSSHRGDRYRNSHWSGNRGNRDQSIGPRRQSLWEPRTAPSSNTARHLSQRYSRLSDQQYPLNDERSSGRLTRETPTRSTELDTPPTFTHQSEQERSFTLLPTFTYQSEQERAFVAPQWQPSTRSDGSSHRDGFSNFERQDSEGIPEVHLSGGTKKHRREPRPGGRGTHKQEPPTPRRSQSHRYPSDSSSSCSSSSDDERLLKKTKKRPRAKYTQRDYEPAEKDNGQHLLSPTFTDTSTREGTPLESNVQYSGVRTNDEPIHAPPVLDTGQEGLGWVDHRWSLVDDLYSGLAMTLTSAADMDSVSSRSKSGNMLETPEGAEPQMGSQENGEGERFSLHDVVEQVATRKERSPHPHIPTCSSVGRKLCQQHRHVSVIVRLSNGEPLDATAAIEAFARVGLSFSGDYTETEPNAFIVCGLVEAREESHHVVVAHFQTGHEAISALRLLDGLQSLSEESDATLRASMCPQWCERECWRCDVKAVPFNVTIEDIVISLSNVQPPLKPLLTSGHRKKGSKIWTVKLWFESQEEAEKASTIVGSDVGSKWNLPEDIAADVTIVVEGPATESGKATEKHEPMLGMEDAVESPSDGVKREGGTHEEDGRKGDHPRDEWALPSLPPHVASVQLRQSVIVHDTADEDKPPVKLESDTLSFSGARADMLYDCFSVLQPENVFPAPKFERLCWMTGCSRLFCSDSTGNVYSLALPDQWPVQSSPVPKPFRRISIGHGHGVQEMKWVENELLGSGGLLVLVMSNGVLKVVRIEWSMGDDDALAHFSERQFTLTGDSDNTNLGDINGLSLAFFQTDCIVSGCGCVASSSQSQVRSLYRWRINLMQLPAENLIQSRAAIVDVDRVIGITLTSITGSSRIATGTALEDVVVSAVSLDTCVVFALWDMTNSLLLAQRTVLVKESLEGNRRGRLRLSIGPPREGSTFVRVACMVGWHVVMCDFQQPNSAPLVTVVRPQNARAVGAIQWMPHVDSSTHRLLVTTDSGVQIYEATSSDLKLRFVHATPRKLDMDAADGDAAWCPEAAERGRGVVASVGGHDGETIEVWRARGARGWR</sequence>
<feature type="compositionally biased region" description="Basic and acidic residues" evidence="1">
    <location>
        <begin position="640"/>
        <end position="662"/>
    </location>
</feature>
<keyword evidence="3" id="KW-1185">Reference proteome</keyword>
<feature type="compositionally biased region" description="Basic and acidic residues" evidence="1">
    <location>
        <begin position="266"/>
        <end position="278"/>
    </location>
</feature>
<reference evidence="2 3" key="1">
    <citation type="journal article" date="2015" name="Genome Biol. Evol.">
        <title>Phylogenomic analyses indicate that early fungi evolved digesting cell walls of algal ancestors of land plants.</title>
        <authorList>
            <person name="Chang Y."/>
            <person name="Wang S."/>
            <person name="Sekimoto S."/>
            <person name="Aerts A.L."/>
            <person name="Choi C."/>
            <person name="Clum A."/>
            <person name="LaButti K.M."/>
            <person name="Lindquist E.A."/>
            <person name="Yee Ngan C."/>
            <person name="Ohm R.A."/>
            <person name="Salamov A.A."/>
            <person name="Grigoriev I.V."/>
            <person name="Spatafora J.W."/>
            <person name="Berbee M.L."/>
        </authorList>
    </citation>
    <scope>NUCLEOTIDE SEQUENCE [LARGE SCALE GENOMIC DNA]</scope>
    <source>
        <strain evidence="2 3">JEL478</strain>
    </source>
</reference>
<protein>
    <submittedName>
        <fullName evidence="2">Uncharacterized protein</fullName>
    </submittedName>
</protein>
<feature type="region of interest" description="Disordered" evidence="1">
    <location>
        <begin position="1"/>
        <end position="148"/>
    </location>
</feature>
<feature type="compositionally biased region" description="Basic residues" evidence="1">
    <location>
        <begin position="255"/>
        <end position="265"/>
    </location>
</feature>
<proteinExistence type="predicted"/>
<feature type="compositionally biased region" description="Polar residues" evidence="1">
    <location>
        <begin position="91"/>
        <end position="113"/>
    </location>
</feature>
<organism evidence="2 3">
    <name type="scientific">Gonapodya prolifera (strain JEL478)</name>
    <name type="common">Monoblepharis prolifera</name>
    <dbReference type="NCBI Taxonomy" id="1344416"/>
    <lineage>
        <taxon>Eukaryota</taxon>
        <taxon>Fungi</taxon>
        <taxon>Fungi incertae sedis</taxon>
        <taxon>Chytridiomycota</taxon>
        <taxon>Chytridiomycota incertae sedis</taxon>
        <taxon>Monoblepharidomycetes</taxon>
        <taxon>Monoblepharidales</taxon>
        <taxon>Gonapodyaceae</taxon>
        <taxon>Gonapodya</taxon>
    </lineage>
</organism>
<feature type="compositionally biased region" description="Polar residues" evidence="1">
    <location>
        <begin position="355"/>
        <end position="365"/>
    </location>
</feature>
<feature type="compositionally biased region" description="Polar residues" evidence="1">
    <location>
        <begin position="280"/>
        <end position="297"/>
    </location>
</feature>
<feature type="compositionally biased region" description="Basic and acidic residues" evidence="1">
    <location>
        <begin position="179"/>
        <end position="194"/>
    </location>
</feature>
<feature type="compositionally biased region" description="Low complexity" evidence="1">
    <location>
        <begin position="238"/>
        <end position="247"/>
    </location>
</feature>
<feature type="region of interest" description="Disordered" evidence="1">
    <location>
        <begin position="632"/>
        <end position="662"/>
    </location>
</feature>
<gene>
    <name evidence="2" type="ORF">M427DRAFT_153558</name>
</gene>
<feature type="compositionally biased region" description="Basic and acidic residues" evidence="1">
    <location>
        <begin position="115"/>
        <end position="128"/>
    </location>
</feature>
<dbReference type="Proteomes" id="UP000070544">
    <property type="component" value="Unassembled WGS sequence"/>
</dbReference>